<gene>
    <name evidence="2" type="ORF">FYJ83_01800</name>
</gene>
<dbReference type="InterPro" id="IPR036365">
    <property type="entry name" value="PGBD-like_sf"/>
</dbReference>
<evidence type="ECO:0000313" key="3">
    <source>
        <dbReference type="Proteomes" id="UP000469523"/>
    </source>
</evidence>
<dbReference type="SMART" id="SM00257">
    <property type="entry name" value="LysM"/>
    <property type="match status" value="2"/>
</dbReference>
<dbReference type="AlphaFoldDB" id="A0A6N7XWM3"/>
<evidence type="ECO:0000259" key="1">
    <source>
        <dbReference type="PROSITE" id="PS51782"/>
    </source>
</evidence>
<dbReference type="InterPro" id="IPR036366">
    <property type="entry name" value="PGBDSf"/>
</dbReference>
<dbReference type="InterPro" id="IPR018392">
    <property type="entry name" value="LysM"/>
</dbReference>
<feature type="domain" description="LysM" evidence="1">
    <location>
        <begin position="141"/>
        <end position="185"/>
    </location>
</feature>
<protein>
    <submittedName>
        <fullName evidence="2">LysM peptidoglycan-binding domain-containing protein</fullName>
    </submittedName>
</protein>
<accession>A0A6N7XWM3</accession>
<dbReference type="Gene3D" id="3.10.350.10">
    <property type="entry name" value="LysM domain"/>
    <property type="match status" value="2"/>
</dbReference>
<dbReference type="SUPFAM" id="SSF54106">
    <property type="entry name" value="LysM domain"/>
    <property type="match status" value="2"/>
</dbReference>
<sequence>MPYTIKAGDTFYRIAQTYGITVDALMQANPGVNPDRLFIGQVICIPTSGPTPPPTPGSCPTLRQGSRGADVVRLQQLLLGHGFNPGAIDGIFGPNTHSAVVAFQRSRGLTPDGIVGINTWTALGVNCSGGPTPGHCPAGTFAYTIRSGDTLYILAQRYRTTVDAIMRVNPGINPNNLQIGQVICIPQQ</sequence>
<dbReference type="Gene3D" id="1.10.101.10">
    <property type="entry name" value="PGBD-like superfamily/PGBD"/>
    <property type="match status" value="1"/>
</dbReference>
<dbReference type="SUPFAM" id="SSF47090">
    <property type="entry name" value="PGBD-like"/>
    <property type="match status" value="1"/>
</dbReference>
<keyword evidence="3" id="KW-1185">Reference proteome</keyword>
<dbReference type="CDD" id="cd00118">
    <property type="entry name" value="LysM"/>
    <property type="match status" value="2"/>
</dbReference>
<name>A0A6N7XWM3_9FIRM</name>
<dbReference type="InterPro" id="IPR002477">
    <property type="entry name" value="Peptidoglycan-bd-like"/>
</dbReference>
<dbReference type="Pfam" id="PF01476">
    <property type="entry name" value="LysM"/>
    <property type="match status" value="2"/>
</dbReference>
<reference evidence="2 3" key="1">
    <citation type="submission" date="2019-09" db="EMBL/GenBank/DDBJ databases">
        <title>In-depth cultivation of the pig gut microbiome towards novel bacterial diversity and tailored functional studies.</title>
        <authorList>
            <person name="Wylensek D."/>
            <person name="Hitch T.C.A."/>
            <person name="Clavel T."/>
        </authorList>
    </citation>
    <scope>NUCLEOTIDE SEQUENCE [LARGE SCALE GENOMIC DNA]</scope>
    <source>
        <strain evidence="2 3">WCA3-693-APC-4?</strain>
    </source>
</reference>
<dbReference type="PANTHER" id="PTHR33734:SF22">
    <property type="entry name" value="MEMBRANE-BOUND LYTIC MUREIN TRANSGLYCOSYLASE D"/>
    <property type="match status" value="1"/>
</dbReference>
<dbReference type="PANTHER" id="PTHR33734">
    <property type="entry name" value="LYSM DOMAIN-CONTAINING GPI-ANCHORED PROTEIN 2"/>
    <property type="match status" value="1"/>
</dbReference>
<dbReference type="InterPro" id="IPR036779">
    <property type="entry name" value="LysM_dom_sf"/>
</dbReference>
<proteinExistence type="predicted"/>
<dbReference type="Proteomes" id="UP000469523">
    <property type="component" value="Unassembled WGS sequence"/>
</dbReference>
<evidence type="ECO:0000313" key="2">
    <source>
        <dbReference type="EMBL" id="MSU00200.1"/>
    </source>
</evidence>
<dbReference type="EMBL" id="VUNQ01000002">
    <property type="protein sequence ID" value="MSU00200.1"/>
    <property type="molecule type" value="Genomic_DNA"/>
</dbReference>
<dbReference type="Pfam" id="PF01471">
    <property type="entry name" value="PG_binding_1"/>
    <property type="match status" value="1"/>
</dbReference>
<comment type="caution">
    <text evidence="2">The sequence shown here is derived from an EMBL/GenBank/DDBJ whole genome shotgun (WGS) entry which is preliminary data.</text>
</comment>
<dbReference type="PROSITE" id="PS51782">
    <property type="entry name" value="LYSM"/>
    <property type="match status" value="2"/>
</dbReference>
<feature type="domain" description="LysM" evidence="1">
    <location>
        <begin position="1"/>
        <end position="45"/>
    </location>
</feature>
<organism evidence="2 3">
    <name type="scientific">Tissierella pigra</name>
    <dbReference type="NCBI Taxonomy" id="2607614"/>
    <lineage>
        <taxon>Bacteria</taxon>
        <taxon>Bacillati</taxon>
        <taxon>Bacillota</taxon>
        <taxon>Tissierellia</taxon>
        <taxon>Tissierellales</taxon>
        <taxon>Tissierellaceae</taxon>
        <taxon>Tissierella</taxon>
    </lineage>
</organism>